<dbReference type="eggNOG" id="ENOG502QS21">
    <property type="taxonomic scope" value="Eukaryota"/>
</dbReference>
<protein>
    <recommendedName>
        <fullName evidence="1">DUF4209 domain-containing protein</fullName>
    </recommendedName>
</protein>
<feature type="domain" description="DUF4209" evidence="1">
    <location>
        <begin position="71"/>
        <end position="150"/>
    </location>
</feature>
<dbReference type="Pfam" id="PF13910">
    <property type="entry name" value="DUF4209"/>
    <property type="match status" value="1"/>
</dbReference>
<dbReference type="GeneID" id="20085530"/>
<gene>
    <name evidence="2" type="ORF">H310_08480</name>
</gene>
<dbReference type="InterPro" id="IPR039635">
    <property type="entry name" value="ERMARD"/>
</dbReference>
<dbReference type="STRING" id="157072.A0A024U089"/>
<dbReference type="PANTHER" id="PTHR31701">
    <property type="entry name" value="ENDOPLASMIC RETICULUM MEMBRANE-ASSOCIATED RNA DEGRADATION PROTEIN"/>
    <property type="match status" value="1"/>
</dbReference>
<dbReference type="AlphaFoldDB" id="A0A024U089"/>
<accession>A0A024U089</accession>
<dbReference type="InterPro" id="IPR025209">
    <property type="entry name" value="DUF4209"/>
</dbReference>
<dbReference type="PANTHER" id="PTHR31701:SF2">
    <property type="entry name" value="ENDOPLASMIC RETICULUM MEMBRANE-ASSOCIATED RNA DEGRADATION PROTEIN"/>
    <property type="match status" value="1"/>
</dbReference>
<dbReference type="RefSeq" id="XP_008872435.1">
    <property type="nucleotide sequence ID" value="XM_008874213.1"/>
</dbReference>
<sequence>MDDELSTGVSFRGIDCVWTLAHAVHAAMEHDSVEVTIHSSLTHASVVPFVVDQLRHGHFYASFTILVTILERALYDQYAALHKGQKSNMILRDLLHSPTLHKHLPRGYMQVLHVLFLPSGLNIRNLVWHGFLAPFELPGCLNSLLLVLLADPCLQRDGCRRVAEQRTQHLPSMHPARVQWTWATFSDIALPASPTKDMCPSYAMVVKSRWGLLHEAMAAFASGRSLWSLFLAIPVLEHLVRCEFVVQNAPAVPTAMQFAQLKQYYSTLDGFGQRHQHQVLLARELFLPNADKDEMHNRLYESLPHSVLAACLDLFMAAAGPNIRAKLCHGELSLDTLHASPGYTSPDMTSLDVCAGLVLAVLVEILVPGSLLYTGSPLDSYECRFHPYNMVLQSLEQFEATLTTWIDMQPAFSYTASPSPAHADQAIWEWTAMNPASISAAATIQFTDKRSRMLSTATLAWDGSTTQFDSIPDAVATLLALLEKLSVSLATNHGSASRYLNHRSRDIQPSTTRSLELPRLNLITFHALPASACMLAVLDACQRLLNHSMARLRALRDVVVQGTARTSHRRSLVNQVLMAPCLSHIARLTGAIVEHQVGMAHDAGCIEGRVFDGVAEKLLQFIVALDDDKKSVDKQVHMALQFWNSKAIRGPICSSPWS</sequence>
<reference evidence="2" key="1">
    <citation type="submission" date="2013-12" db="EMBL/GenBank/DDBJ databases">
        <title>The Genome Sequence of Aphanomyces invadans NJM9701.</title>
        <authorList>
            <consortium name="The Broad Institute Genomics Platform"/>
            <person name="Russ C."/>
            <person name="Tyler B."/>
            <person name="van West P."/>
            <person name="Dieguez-Uribeondo J."/>
            <person name="Young S.K."/>
            <person name="Zeng Q."/>
            <person name="Gargeya S."/>
            <person name="Fitzgerald M."/>
            <person name="Abouelleil A."/>
            <person name="Alvarado L."/>
            <person name="Chapman S.B."/>
            <person name="Gainer-Dewar J."/>
            <person name="Goldberg J."/>
            <person name="Griggs A."/>
            <person name="Gujja S."/>
            <person name="Hansen M."/>
            <person name="Howarth C."/>
            <person name="Imamovic A."/>
            <person name="Ireland A."/>
            <person name="Larimer J."/>
            <person name="McCowan C."/>
            <person name="Murphy C."/>
            <person name="Pearson M."/>
            <person name="Poon T.W."/>
            <person name="Priest M."/>
            <person name="Roberts A."/>
            <person name="Saif S."/>
            <person name="Shea T."/>
            <person name="Sykes S."/>
            <person name="Wortman J."/>
            <person name="Nusbaum C."/>
            <person name="Birren B."/>
        </authorList>
    </citation>
    <scope>NUCLEOTIDE SEQUENCE [LARGE SCALE GENOMIC DNA]</scope>
    <source>
        <strain evidence="2">NJM9701</strain>
    </source>
</reference>
<name>A0A024U089_9STRA</name>
<proteinExistence type="predicted"/>
<organism evidence="2">
    <name type="scientific">Aphanomyces invadans</name>
    <dbReference type="NCBI Taxonomy" id="157072"/>
    <lineage>
        <taxon>Eukaryota</taxon>
        <taxon>Sar</taxon>
        <taxon>Stramenopiles</taxon>
        <taxon>Oomycota</taxon>
        <taxon>Saprolegniomycetes</taxon>
        <taxon>Saprolegniales</taxon>
        <taxon>Verrucalvaceae</taxon>
        <taxon>Aphanomyces</taxon>
    </lineage>
</organism>
<evidence type="ECO:0000313" key="2">
    <source>
        <dbReference type="EMBL" id="ETV99007.1"/>
    </source>
</evidence>
<evidence type="ECO:0000259" key="1">
    <source>
        <dbReference type="Pfam" id="PF13910"/>
    </source>
</evidence>
<dbReference type="OrthoDB" id="49386at2759"/>
<dbReference type="EMBL" id="KI913968">
    <property type="protein sequence ID" value="ETV99007.1"/>
    <property type="molecule type" value="Genomic_DNA"/>
</dbReference>
<dbReference type="VEuPathDB" id="FungiDB:H310_08480"/>